<organism evidence="2 3">
    <name type="scientific">Enterobacter cancerogenus</name>
    <dbReference type="NCBI Taxonomy" id="69218"/>
    <lineage>
        <taxon>Bacteria</taxon>
        <taxon>Pseudomonadati</taxon>
        <taxon>Pseudomonadota</taxon>
        <taxon>Gammaproteobacteria</taxon>
        <taxon>Enterobacterales</taxon>
        <taxon>Enterobacteriaceae</taxon>
        <taxon>Enterobacter</taxon>
        <taxon>Enterobacter cloacae complex</taxon>
    </lineage>
</organism>
<feature type="chain" id="PRO_5019734599" evidence="1">
    <location>
        <begin position="27"/>
        <end position="64"/>
    </location>
</feature>
<dbReference type="AlphaFoldDB" id="A0A484YRM5"/>
<sequence length="64" mass="6861">MHPLQGLKRLLLGALFTAVTTTGAVAAEKFQVITTFTVIADMAKNVAGGRRRGHLYHQTGRGNP</sequence>
<gene>
    <name evidence="2" type="ORF">NCTC12126_03780</name>
</gene>
<evidence type="ECO:0000313" key="2">
    <source>
        <dbReference type="EMBL" id="VFS38717.1"/>
    </source>
</evidence>
<name>A0A484YRM5_9ENTR</name>
<reference evidence="2 3" key="1">
    <citation type="submission" date="2019-03" db="EMBL/GenBank/DDBJ databases">
        <authorList>
            <consortium name="Pathogen Informatics"/>
        </authorList>
    </citation>
    <scope>NUCLEOTIDE SEQUENCE [LARGE SCALE GENOMIC DNA]</scope>
    <source>
        <strain evidence="2 3">NCTC12126</strain>
    </source>
</reference>
<accession>A0A484YRM5</accession>
<keyword evidence="1" id="KW-0732">Signal</keyword>
<dbReference type="EMBL" id="CAADIW010000038">
    <property type="protein sequence ID" value="VFS38717.1"/>
    <property type="molecule type" value="Genomic_DNA"/>
</dbReference>
<proteinExistence type="predicted"/>
<protein>
    <submittedName>
        <fullName evidence="2">Periplasmic solute binding protein</fullName>
    </submittedName>
</protein>
<dbReference type="Proteomes" id="UP000351155">
    <property type="component" value="Unassembled WGS sequence"/>
</dbReference>
<feature type="signal peptide" evidence="1">
    <location>
        <begin position="1"/>
        <end position="26"/>
    </location>
</feature>
<evidence type="ECO:0000313" key="3">
    <source>
        <dbReference type="Proteomes" id="UP000351155"/>
    </source>
</evidence>
<evidence type="ECO:0000256" key="1">
    <source>
        <dbReference type="SAM" id="SignalP"/>
    </source>
</evidence>